<protein>
    <recommendedName>
        <fullName evidence="1">ATPase AAA-type core domain-containing protein</fullName>
    </recommendedName>
</protein>
<reference evidence="3" key="1">
    <citation type="journal article" date="2019" name="Int. J. Syst. Evol. Microbiol.">
        <title>The Global Catalogue of Microorganisms (GCM) 10K type strain sequencing project: providing services to taxonomists for standard genome sequencing and annotation.</title>
        <authorList>
            <consortium name="The Broad Institute Genomics Platform"/>
            <consortium name="The Broad Institute Genome Sequencing Center for Infectious Disease"/>
            <person name="Wu L."/>
            <person name="Ma J."/>
        </authorList>
    </citation>
    <scope>NUCLEOTIDE SEQUENCE [LARGE SCALE GENOMIC DNA]</scope>
    <source>
        <strain evidence="3">NBRC 108730</strain>
    </source>
</reference>
<dbReference type="Pfam" id="PF13304">
    <property type="entry name" value="AAA_21"/>
    <property type="match status" value="1"/>
</dbReference>
<evidence type="ECO:0000313" key="3">
    <source>
        <dbReference type="Proteomes" id="UP001157017"/>
    </source>
</evidence>
<dbReference type="InterPro" id="IPR027417">
    <property type="entry name" value="P-loop_NTPase"/>
</dbReference>
<name>A0ABQ6JN75_9ACTN</name>
<gene>
    <name evidence="2" type="ORF">GCM10025868_38140</name>
</gene>
<accession>A0ABQ6JN75</accession>
<dbReference type="InterPro" id="IPR003959">
    <property type="entry name" value="ATPase_AAA_core"/>
</dbReference>
<dbReference type="Proteomes" id="UP001157017">
    <property type="component" value="Unassembled WGS sequence"/>
</dbReference>
<dbReference type="InterPro" id="IPR015854">
    <property type="entry name" value="ABC_transpr_LolD-like"/>
</dbReference>
<sequence>MLDEVGLGSRGGRLPLTMSSGQRHRLALASVLVRPAGLLLLDEPEQRLDAAGRQWLGERLRSLADAGTSVVLASHDRGSPTTWPTSCSSLA</sequence>
<evidence type="ECO:0000313" key="2">
    <source>
        <dbReference type="EMBL" id="GMA88564.1"/>
    </source>
</evidence>
<dbReference type="SUPFAM" id="SSF52540">
    <property type="entry name" value="P-loop containing nucleoside triphosphate hydrolases"/>
    <property type="match status" value="1"/>
</dbReference>
<proteinExistence type="predicted"/>
<dbReference type="EMBL" id="BSUZ01000001">
    <property type="protein sequence ID" value="GMA88564.1"/>
    <property type="molecule type" value="Genomic_DNA"/>
</dbReference>
<evidence type="ECO:0000259" key="1">
    <source>
        <dbReference type="Pfam" id="PF13304"/>
    </source>
</evidence>
<feature type="domain" description="ATPase AAA-type core" evidence="1">
    <location>
        <begin position="8"/>
        <end position="76"/>
    </location>
</feature>
<keyword evidence="3" id="KW-1185">Reference proteome</keyword>
<dbReference type="Gene3D" id="3.40.50.300">
    <property type="entry name" value="P-loop containing nucleotide triphosphate hydrolases"/>
    <property type="match status" value="1"/>
</dbReference>
<dbReference type="PANTHER" id="PTHR24220">
    <property type="entry name" value="IMPORT ATP-BINDING PROTEIN"/>
    <property type="match status" value="1"/>
</dbReference>
<comment type="caution">
    <text evidence="2">The sequence shown here is derived from an EMBL/GenBank/DDBJ whole genome shotgun (WGS) entry which is preliminary data.</text>
</comment>
<organism evidence="2 3">
    <name type="scientific">Angustibacter aerolatus</name>
    <dbReference type="NCBI Taxonomy" id="1162965"/>
    <lineage>
        <taxon>Bacteria</taxon>
        <taxon>Bacillati</taxon>
        <taxon>Actinomycetota</taxon>
        <taxon>Actinomycetes</taxon>
        <taxon>Kineosporiales</taxon>
        <taxon>Kineosporiaceae</taxon>
    </lineage>
</organism>